<keyword evidence="3" id="KW-1185">Reference proteome</keyword>
<dbReference type="EMBL" id="JAGPXD010000002">
    <property type="protein sequence ID" value="KAH7368086.1"/>
    <property type="molecule type" value="Genomic_DNA"/>
</dbReference>
<accession>A0A8K0X7M3</accession>
<evidence type="ECO:0000313" key="3">
    <source>
        <dbReference type="Proteomes" id="UP000813385"/>
    </source>
</evidence>
<name>A0A8K0X7M3_9PEZI</name>
<dbReference type="AlphaFoldDB" id="A0A8K0X7M3"/>
<proteinExistence type="predicted"/>
<organism evidence="2 3">
    <name type="scientific">Plectosphaerella cucumerina</name>
    <dbReference type="NCBI Taxonomy" id="40658"/>
    <lineage>
        <taxon>Eukaryota</taxon>
        <taxon>Fungi</taxon>
        <taxon>Dikarya</taxon>
        <taxon>Ascomycota</taxon>
        <taxon>Pezizomycotina</taxon>
        <taxon>Sordariomycetes</taxon>
        <taxon>Hypocreomycetidae</taxon>
        <taxon>Glomerellales</taxon>
        <taxon>Plectosphaerellaceae</taxon>
        <taxon>Plectosphaerella</taxon>
    </lineage>
</organism>
<protein>
    <submittedName>
        <fullName evidence="2">Uncharacterized protein</fullName>
    </submittedName>
</protein>
<dbReference type="PANTHER" id="PTHR37540">
    <property type="entry name" value="TRANSCRIPTION FACTOR (ACR-2), PUTATIVE-RELATED-RELATED"/>
    <property type="match status" value="1"/>
</dbReference>
<dbReference type="PANTHER" id="PTHR37540:SF5">
    <property type="entry name" value="TRANSCRIPTION FACTOR DOMAIN-CONTAINING PROTEIN"/>
    <property type="match status" value="1"/>
</dbReference>
<gene>
    <name evidence="2" type="ORF">B0T11DRAFT_60629</name>
</gene>
<dbReference type="Proteomes" id="UP000813385">
    <property type="component" value="Unassembled WGS sequence"/>
</dbReference>
<comment type="caution">
    <text evidence="2">The sequence shown here is derived from an EMBL/GenBank/DDBJ whole genome shotgun (WGS) entry which is preliminary data.</text>
</comment>
<dbReference type="OrthoDB" id="5054378at2759"/>
<reference evidence="2" key="1">
    <citation type="journal article" date="2021" name="Nat. Commun.">
        <title>Genetic determinants of endophytism in the Arabidopsis root mycobiome.</title>
        <authorList>
            <person name="Mesny F."/>
            <person name="Miyauchi S."/>
            <person name="Thiergart T."/>
            <person name="Pickel B."/>
            <person name="Atanasova L."/>
            <person name="Karlsson M."/>
            <person name="Huettel B."/>
            <person name="Barry K.W."/>
            <person name="Haridas S."/>
            <person name="Chen C."/>
            <person name="Bauer D."/>
            <person name="Andreopoulos W."/>
            <person name="Pangilinan J."/>
            <person name="LaButti K."/>
            <person name="Riley R."/>
            <person name="Lipzen A."/>
            <person name="Clum A."/>
            <person name="Drula E."/>
            <person name="Henrissat B."/>
            <person name="Kohler A."/>
            <person name="Grigoriev I.V."/>
            <person name="Martin F.M."/>
            <person name="Hacquard S."/>
        </authorList>
    </citation>
    <scope>NUCLEOTIDE SEQUENCE</scope>
    <source>
        <strain evidence="2">MPI-CAGE-AT-0016</strain>
    </source>
</reference>
<sequence>MSVFVNYAGPKLDKGQNQIVRSQAMVSFRGRQKQAKTRRAELVEVMAQTLNTRKLAPIPDRTLRAEVPNPEDDAEEATPPNRPLPARKCNSRSTAVIARPGVVVNRLDPYDLRGAPPMSTHMTGVDARTFQDYLCRCASYTSYLDETFVLVGFRQPSYFRPDMSKAACIYIGWLLTAGVLDAVRGSKEVAYPYYEYQAVKELQKFIDQAEMKELHEVVYPVIVLGMFEMVRFSPRAVTHLAAVERFIKSRGGLQEMPIVMQHLVIMGDLLLSVCMSTSLAFNSLGRTPTLRLSCTAGILSGDQFLSCPLLLCEDEEFSPSMRHFEESTASQLAGVLGTAHMIFAHFFDVNLPRHISAFNFDATADNIAGPNTSSILLETCALATRIMHRTYSKALDDFDHPENRADLLKIYANTRFMRLEAWEGLPYIYVWVNLVGYAASPDEKTRSYFIAEVVRCAFSFGCYQMIVFQTVLKNFLHLRAAVAHLSGQDRECGCGNS</sequence>
<evidence type="ECO:0000256" key="1">
    <source>
        <dbReference type="SAM" id="MobiDB-lite"/>
    </source>
</evidence>
<evidence type="ECO:0000313" key="2">
    <source>
        <dbReference type="EMBL" id="KAH7368086.1"/>
    </source>
</evidence>
<feature type="region of interest" description="Disordered" evidence="1">
    <location>
        <begin position="56"/>
        <end position="88"/>
    </location>
</feature>